<feature type="compositionally biased region" description="Basic residues" evidence="1">
    <location>
        <begin position="53"/>
        <end position="65"/>
    </location>
</feature>
<organism evidence="2 3">
    <name type="scientific">Escallonia herrerae</name>
    <dbReference type="NCBI Taxonomy" id="1293975"/>
    <lineage>
        <taxon>Eukaryota</taxon>
        <taxon>Viridiplantae</taxon>
        <taxon>Streptophyta</taxon>
        <taxon>Embryophyta</taxon>
        <taxon>Tracheophyta</taxon>
        <taxon>Spermatophyta</taxon>
        <taxon>Magnoliopsida</taxon>
        <taxon>eudicotyledons</taxon>
        <taxon>Gunneridae</taxon>
        <taxon>Pentapetalae</taxon>
        <taxon>asterids</taxon>
        <taxon>campanulids</taxon>
        <taxon>Escalloniales</taxon>
        <taxon>Escalloniaceae</taxon>
        <taxon>Escallonia</taxon>
    </lineage>
</organism>
<dbReference type="AlphaFoldDB" id="A0AA89B835"/>
<sequence length="102" mass="11890">MIGQSSSEEEEDLNNKEMDILAKEVNEYLKMKKDRNSHKSKNRSSMESTSRENKKKKWSRKKHSIKTSIKAIICNDNDSKEDEYEDEDEDGPMGRITSPSVY</sequence>
<protein>
    <submittedName>
        <fullName evidence="2">Uncharacterized protein</fullName>
    </submittedName>
</protein>
<comment type="caution">
    <text evidence="2">The sequence shown here is derived from an EMBL/GenBank/DDBJ whole genome shotgun (WGS) entry which is preliminary data.</text>
</comment>
<evidence type="ECO:0000256" key="1">
    <source>
        <dbReference type="SAM" id="MobiDB-lite"/>
    </source>
</evidence>
<dbReference type="Proteomes" id="UP001188597">
    <property type="component" value="Unassembled WGS sequence"/>
</dbReference>
<gene>
    <name evidence="2" type="ORF">RJ639_039791</name>
</gene>
<feature type="compositionally biased region" description="Acidic residues" evidence="1">
    <location>
        <begin position="79"/>
        <end position="91"/>
    </location>
</feature>
<keyword evidence="3" id="KW-1185">Reference proteome</keyword>
<accession>A0AA89B835</accession>
<evidence type="ECO:0000313" key="2">
    <source>
        <dbReference type="EMBL" id="KAK3028097.1"/>
    </source>
</evidence>
<proteinExistence type="predicted"/>
<feature type="region of interest" description="Disordered" evidence="1">
    <location>
        <begin position="27"/>
        <end position="102"/>
    </location>
</feature>
<reference evidence="2" key="1">
    <citation type="submission" date="2022-12" db="EMBL/GenBank/DDBJ databases">
        <title>Draft genome assemblies for two species of Escallonia (Escalloniales).</title>
        <authorList>
            <person name="Chanderbali A."/>
            <person name="Dervinis C."/>
            <person name="Anghel I."/>
            <person name="Soltis D."/>
            <person name="Soltis P."/>
            <person name="Zapata F."/>
        </authorList>
    </citation>
    <scope>NUCLEOTIDE SEQUENCE</scope>
    <source>
        <strain evidence="2">UCBG64.0493</strain>
        <tissue evidence="2">Leaf</tissue>
    </source>
</reference>
<evidence type="ECO:0000313" key="3">
    <source>
        <dbReference type="Proteomes" id="UP001188597"/>
    </source>
</evidence>
<name>A0AA89B835_9ASTE</name>
<dbReference type="EMBL" id="JAVXUP010000428">
    <property type="protein sequence ID" value="KAK3028097.1"/>
    <property type="molecule type" value="Genomic_DNA"/>
</dbReference>
<feature type="compositionally biased region" description="Basic residues" evidence="1">
    <location>
        <begin position="32"/>
        <end position="42"/>
    </location>
</feature>